<evidence type="ECO:0000313" key="1">
    <source>
        <dbReference type="EMBL" id="TCK72880.1"/>
    </source>
</evidence>
<gene>
    <name evidence="1" type="ORF">C7378_2474</name>
</gene>
<evidence type="ECO:0000313" key="2">
    <source>
        <dbReference type="Proteomes" id="UP000295210"/>
    </source>
</evidence>
<organism evidence="1 2">
    <name type="scientific">Acidipila rosea</name>
    <dbReference type="NCBI Taxonomy" id="768535"/>
    <lineage>
        <taxon>Bacteria</taxon>
        <taxon>Pseudomonadati</taxon>
        <taxon>Acidobacteriota</taxon>
        <taxon>Terriglobia</taxon>
        <taxon>Terriglobales</taxon>
        <taxon>Acidobacteriaceae</taxon>
        <taxon>Acidipila</taxon>
    </lineage>
</organism>
<name>A0A4R1L714_9BACT</name>
<dbReference type="AlphaFoldDB" id="A0A4R1L714"/>
<dbReference type="InterPro" id="IPR047677">
    <property type="entry name" value="GDCCVxC"/>
</dbReference>
<reference evidence="1 2" key="1">
    <citation type="submission" date="2019-03" db="EMBL/GenBank/DDBJ databases">
        <title>Genomic Encyclopedia of Type Strains, Phase IV (KMG-IV): sequencing the most valuable type-strain genomes for metagenomic binning, comparative biology and taxonomic classification.</title>
        <authorList>
            <person name="Goeker M."/>
        </authorList>
    </citation>
    <scope>NUCLEOTIDE SEQUENCE [LARGE SCALE GENOMIC DNA]</scope>
    <source>
        <strain evidence="1 2">DSM 103428</strain>
    </source>
</reference>
<proteinExistence type="predicted"/>
<accession>A0A4R1L714</accession>
<dbReference type="NCBIfam" id="NF041374">
    <property type="entry name" value="GDCCVxC"/>
    <property type="match status" value="1"/>
</dbReference>
<dbReference type="Proteomes" id="UP000295210">
    <property type="component" value="Unassembled WGS sequence"/>
</dbReference>
<protein>
    <submittedName>
        <fullName evidence="1">Uncharacterized protein</fullName>
    </submittedName>
</protein>
<dbReference type="EMBL" id="SMGK01000003">
    <property type="protein sequence ID" value="TCK72880.1"/>
    <property type="molecule type" value="Genomic_DNA"/>
</dbReference>
<comment type="caution">
    <text evidence="1">The sequence shown here is derived from an EMBL/GenBank/DDBJ whole genome shotgun (WGS) entry which is preliminary data.</text>
</comment>
<sequence length="49" mass="5334">MPSDSCCFFHECVQCKALIRPKAGDCCIFCSYGSMKCPPIQLQGHCCSG</sequence>
<keyword evidence="2" id="KW-1185">Reference proteome</keyword>